<evidence type="ECO:0000256" key="2">
    <source>
        <dbReference type="ARBA" id="ARBA00023002"/>
    </source>
</evidence>
<dbReference type="InterPro" id="IPR044861">
    <property type="entry name" value="IPNS-like_FE2OG_OXY"/>
</dbReference>
<name>A0AAQ3X1Q4_PASNO</name>
<dbReference type="InterPro" id="IPR026992">
    <property type="entry name" value="DIOX_N"/>
</dbReference>
<dbReference type="Pfam" id="PF03171">
    <property type="entry name" value="2OG-FeII_Oxy"/>
    <property type="match status" value="1"/>
</dbReference>
<dbReference type="Gene3D" id="2.60.120.330">
    <property type="entry name" value="B-lactam Antibiotic, Isopenicillin N Synthase, Chain"/>
    <property type="match status" value="1"/>
</dbReference>
<dbReference type="GO" id="GO:0046872">
    <property type="term" value="F:metal ion binding"/>
    <property type="evidence" value="ECO:0007669"/>
    <property type="project" value="UniProtKB-KW"/>
</dbReference>
<dbReference type="AlphaFoldDB" id="A0AAQ3X1Q4"/>
<sequence>MVHQAQGQLVQELAAGGLPAPPTRYVLREKDRPTGGVGSAATKLDFPIVDVRRLADSGDADEAAKLRAALDTWGLFAVTGHGIPEALLDGIREASREFFHLPSSEKLKHANQTDDGEFQLEGYGIDRVDTDEQILDWCDRLYLQVQPEETRQLKLWPDHPPSFAKLLHEYTLASDQVAKLVLRAMARLLGFDDGFFLAQVGERGETHARFNYYPSCPRADLVHGLKPHTDNSVVTTLLLDRDVAGLQVLCGDGAGGGWTCPCSARTWWWSSAT</sequence>
<dbReference type="EMBL" id="CP144750">
    <property type="protein sequence ID" value="WVZ82287.1"/>
    <property type="molecule type" value="Genomic_DNA"/>
</dbReference>
<evidence type="ECO:0008006" key="8">
    <source>
        <dbReference type="Google" id="ProtNLM"/>
    </source>
</evidence>
<feature type="domain" description="Non-haem dioxygenase N-terminal" evidence="5">
    <location>
        <begin position="47"/>
        <end position="158"/>
    </location>
</feature>
<dbReference type="GO" id="GO:0016491">
    <property type="term" value="F:oxidoreductase activity"/>
    <property type="evidence" value="ECO:0007669"/>
    <property type="project" value="UniProtKB-KW"/>
</dbReference>
<dbReference type="InterPro" id="IPR027443">
    <property type="entry name" value="IPNS-like_sf"/>
</dbReference>
<evidence type="ECO:0000256" key="1">
    <source>
        <dbReference type="ARBA" id="ARBA00022723"/>
    </source>
</evidence>
<protein>
    <recommendedName>
        <fullName evidence="8">Fe2OG dioxygenase domain-containing protein</fullName>
    </recommendedName>
</protein>
<keyword evidence="3" id="KW-0408">Iron</keyword>
<evidence type="ECO:0000313" key="6">
    <source>
        <dbReference type="EMBL" id="WVZ82287.1"/>
    </source>
</evidence>
<reference evidence="6 7" key="1">
    <citation type="submission" date="2024-02" db="EMBL/GenBank/DDBJ databases">
        <title>High-quality chromosome-scale genome assembly of Pensacola bahiagrass (Paspalum notatum Flugge var. saurae).</title>
        <authorList>
            <person name="Vega J.M."/>
            <person name="Podio M."/>
            <person name="Orjuela J."/>
            <person name="Siena L.A."/>
            <person name="Pessino S.C."/>
            <person name="Combes M.C."/>
            <person name="Mariac C."/>
            <person name="Albertini E."/>
            <person name="Pupilli F."/>
            <person name="Ortiz J.P.A."/>
            <person name="Leblanc O."/>
        </authorList>
    </citation>
    <scope>NUCLEOTIDE SEQUENCE [LARGE SCALE GENOMIC DNA]</scope>
    <source>
        <strain evidence="6">R1</strain>
        <tissue evidence="6">Leaf</tissue>
    </source>
</reference>
<dbReference type="PANTHER" id="PTHR47991">
    <property type="entry name" value="OXOGLUTARATE/IRON-DEPENDENT DIOXYGENASE"/>
    <property type="match status" value="1"/>
</dbReference>
<dbReference type="Proteomes" id="UP001341281">
    <property type="component" value="Chromosome 06"/>
</dbReference>
<dbReference type="Pfam" id="PF14226">
    <property type="entry name" value="DIOX_N"/>
    <property type="match status" value="1"/>
</dbReference>
<evidence type="ECO:0000259" key="4">
    <source>
        <dbReference type="Pfam" id="PF03171"/>
    </source>
</evidence>
<keyword evidence="1" id="KW-0479">Metal-binding</keyword>
<gene>
    <name evidence="6" type="ORF">U9M48_029568</name>
</gene>
<evidence type="ECO:0000256" key="3">
    <source>
        <dbReference type="ARBA" id="ARBA00023004"/>
    </source>
</evidence>
<feature type="domain" description="Isopenicillin N synthase-like Fe(2+) 2OG dioxygenase" evidence="4">
    <location>
        <begin position="208"/>
        <end position="258"/>
    </location>
</feature>
<proteinExistence type="predicted"/>
<keyword evidence="2" id="KW-0560">Oxidoreductase</keyword>
<dbReference type="InterPro" id="IPR050295">
    <property type="entry name" value="Plant_2OG-oxidoreductases"/>
</dbReference>
<accession>A0AAQ3X1Q4</accession>
<organism evidence="6 7">
    <name type="scientific">Paspalum notatum var. saurae</name>
    <dbReference type="NCBI Taxonomy" id="547442"/>
    <lineage>
        <taxon>Eukaryota</taxon>
        <taxon>Viridiplantae</taxon>
        <taxon>Streptophyta</taxon>
        <taxon>Embryophyta</taxon>
        <taxon>Tracheophyta</taxon>
        <taxon>Spermatophyta</taxon>
        <taxon>Magnoliopsida</taxon>
        <taxon>Liliopsida</taxon>
        <taxon>Poales</taxon>
        <taxon>Poaceae</taxon>
        <taxon>PACMAD clade</taxon>
        <taxon>Panicoideae</taxon>
        <taxon>Andropogonodae</taxon>
        <taxon>Paspaleae</taxon>
        <taxon>Paspalinae</taxon>
        <taxon>Paspalum</taxon>
    </lineage>
</organism>
<evidence type="ECO:0000259" key="5">
    <source>
        <dbReference type="Pfam" id="PF14226"/>
    </source>
</evidence>
<keyword evidence="7" id="KW-1185">Reference proteome</keyword>
<dbReference type="SUPFAM" id="SSF51197">
    <property type="entry name" value="Clavaminate synthase-like"/>
    <property type="match status" value="1"/>
</dbReference>
<evidence type="ECO:0000313" key="7">
    <source>
        <dbReference type="Proteomes" id="UP001341281"/>
    </source>
</evidence>